<evidence type="ECO:0000313" key="4">
    <source>
        <dbReference type="Proteomes" id="UP001166286"/>
    </source>
</evidence>
<protein>
    <recommendedName>
        <fullName evidence="2">Arrestin-like N-terminal domain-containing protein</fullName>
    </recommendedName>
</protein>
<feature type="compositionally biased region" description="Low complexity" evidence="1">
    <location>
        <begin position="229"/>
        <end position="240"/>
    </location>
</feature>
<dbReference type="InterPro" id="IPR014756">
    <property type="entry name" value="Ig_E-set"/>
</dbReference>
<accession>A0AA39RA44</accession>
<evidence type="ECO:0000313" key="3">
    <source>
        <dbReference type="EMBL" id="KAK0516414.1"/>
    </source>
</evidence>
<feature type="region of interest" description="Disordered" evidence="1">
    <location>
        <begin position="643"/>
        <end position="667"/>
    </location>
</feature>
<evidence type="ECO:0000256" key="1">
    <source>
        <dbReference type="SAM" id="MobiDB-lite"/>
    </source>
</evidence>
<dbReference type="InterPro" id="IPR050357">
    <property type="entry name" value="Arrestin_domain-protein"/>
</dbReference>
<gene>
    <name evidence="3" type="ORF">JMJ35_001017</name>
</gene>
<dbReference type="AlphaFoldDB" id="A0AA39RA44"/>
<comment type="caution">
    <text evidence="3">The sequence shown here is derived from an EMBL/GenBank/DDBJ whole genome shotgun (WGS) entry which is preliminary data.</text>
</comment>
<dbReference type="SUPFAM" id="SSF81296">
    <property type="entry name" value="E set domains"/>
    <property type="match status" value="1"/>
</dbReference>
<dbReference type="Pfam" id="PF00339">
    <property type="entry name" value="Arrestin_N"/>
    <property type="match status" value="1"/>
</dbReference>
<dbReference type="PANTHER" id="PTHR11188:SF161">
    <property type="entry name" value="PH-RESPONSE REGULATOR PROTEIN PALF_RIM8"/>
    <property type="match status" value="1"/>
</dbReference>
<feature type="compositionally biased region" description="Basic and acidic residues" evidence="1">
    <location>
        <begin position="514"/>
        <end position="526"/>
    </location>
</feature>
<feature type="compositionally biased region" description="Basic residues" evidence="1">
    <location>
        <begin position="207"/>
        <end position="220"/>
    </location>
</feature>
<dbReference type="InterPro" id="IPR014752">
    <property type="entry name" value="Arrestin-like_C"/>
</dbReference>
<feature type="compositionally biased region" description="Polar residues" evidence="1">
    <location>
        <begin position="646"/>
        <end position="663"/>
    </location>
</feature>
<feature type="compositionally biased region" description="Polar residues" evidence="1">
    <location>
        <begin position="281"/>
        <end position="291"/>
    </location>
</feature>
<feature type="region of interest" description="Disordered" evidence="1">
    <location>
        <begin position="681"/>
        <end position="775"/>
    </location>
</feature>
<dbReference type="Proteomes" id="UP001166286">
    <property type="component" value="Unassembled WGS sequence"/>
</dbReference>
<dbReference type="InterPro" id="IPR011021">
    <property type="entry name" value="Arrestin-like_N"/>
</dbReference>
<feature type="region of interest" description="Disordered" evidence="1">
    <location>
        <begin position="602"/>
        <end position="625"/>
    </location>
</feature>
<dbReference type="GO" id="GO:0005829">
    <property type="term" value="C:cytosol"/>
    <property type="evidence" value="ECO:0007669"/>
    <property type="project" value="TreeGrafter"/>
</dbReference>
<feature type="compositionally biased region" description="Basic and acidic residues" evidence="1">
    <location>
        <begin position="738"/>
        <end position="753"/>
    </location>
</feature>
<feature type="compositionally biased region" description="Low complexity" evidence="1">
    <location>
        <begin position="253"/>
        <end position="272"/>
    </location>
</feature>
<dbReference type="GO" id="GO:0070086">
    <property type="term" value="P:ubiquitin-dependent endocytosis"/>
    <property type="evidence" value="ECO:0007669"/>
    <property type="project" value="TreeGrafter"/>
</dbReference>
<name>A0AA39RA44_9LECA</name>
<proteinExistence type="predicted"/>
<dbReference type="EMBL" id="JAFEKC020000002">
    <property type="protein sequence ID" value="KAK0516414.1"/>
    <property type="molecule type" value="Genomic_DNA"/>
</dbReference>
<feature type="region of interest" description="Disordered" evidence="1">
    <location>
        <begin position="207"/>
        <end position="291"/>
    </location>
</feature>
<evidence type="ECO:0000259" key="2">
    <source>
        <dbReference type="Pfam" id="PF00339"/>
    </source>
</evidence>
<organism evidence="3 4">
    <name type="scientific">Cladonia borealis</name>
    <dbReference type="NCBI Taxonomy" id="184061"/>
    <lineage>
        <taxon>Eukaryota</taxon>
        <taxon>Fungi</taxon>
        <taxon>Dikarya</taxon>
        <taxon>Ascomycota</taxon>
        <taxon>Pezizomycotina</taxon>
        <taxon>Lecanoromycetes</taxon>
        <taxon>OSLEUM clade</taxon>
        <taxon>Lecanoromycetidae</taxon>
        <taxon>Lecanorales</taxon>
        <taxon>Lecanorineae</taxon>
        <taxon>Cladoniaceae</taxon>
        <taxon>Cladonia</taxon>
    </lineage>
</organism>
<feature type="region of interest" description="Disordered" evidence="1">
    <location>
        <begin position="513"/>
        <end position="545"/>
    </location>
</feature>
<feature type="domain" description="Arrestin-like N-terminal" evidence="2">
    <location>
        <begin position="36"/>
        <end position="190"/>
    </location>
</feature>
<dbReference type="GO" id="GO:0005886">
    <property type="term" value="C:plasma membrane"/>
    <property type="evidence" value="ECO:0007669"/>
    <property type="project" value="TreeGrafter"/>
</dbReference>
<feature type="compositionally biased region" description="Acidic residues" evidence="1">
    <location>
        <begin position="728"/>
        <end position="737"/>
    </location>
</feature>
<dbReference type="GO" id="GO:0031625">
    <property type="term" value="F:ubiquitin protein ligase binding"/>
    <property type="evidence" value="ECO:0007669"/>
    <property type="project" value="TreeGrafter"/>
</dbReference>
<reference evidence="3" key="1">
    <citation type="submission" date="2023-03" db="EMBL/GenBank/DDBJ databases">
        <title>Complete genome of Cladonia borealis.</title>
        <authorList>
            <person name="Park H."/>
        </authorList>
    </citation>
    <scope>NUCLEOTIDE SEQUENCE</scope>
    <source>
        <strain evidence="3">ANT050790</strain>
    </source>
</reference>
<keyword evidence="4" id="KW-1185">Reference proteome</keyword>
<dbReference type="GO" id="GO:0030674">
    <property type="term" value="F:protein-macromolecule adaptor activity"/>
    <property type="evidence" value="ECO:0007669"/>
    <property type="project" value="TreeGrafter"/>
</dbReference>
<sequence length="775" mass="85967">MTTTQTNKKLINSSSFIAKCTAPFTSKQINQLEQEIRLREPFKQYCPGDIVKGAVHLSFAKPLRITHLVLRLHGFVKVISRAKLPGEEIKYDEKLFAVGRGKGRRGTEYFGDGFAQLFEEENVLCGEGRVLGQYEFQFEMVLPSRGLPSSIDFEHGTIAYLLSSTVTRPTTIIPTSTVHRKLNVQETIDIAPIPRPMPQMLSLEAYHKRRKPRMGSRKKEKSSLDSANSTQSPTSTSPSPHTEEDPPRSPVPSEMSSASATGSSTSSNPISSRALHGGNSTGTNQDANASPYQDTTYAKTEVLQGGCLPGDPLPIRIEIHHTKPIKSMQGVIITLFRQGRIDTQPPMPLGPVRKGEKPKYEDYYPKSRTGLGGLSLSAAGSSRSFRQDFNQVFAPIIIDPQSLTQVINTSIQAPFDLFPTISCVPGAMITFNYFVEIVMDLRGKVGSQDRILDHLSVTNVPQHGYGDPRISKYEGTEGVSYLSTPGFNYLITDQLRRTKGVIFTRTKIIVGTRDSARRRGKKREDQSLLDSSRSLGPSIELGREVEPKEIMMEHEERLSQVQDEQIDGTNYLSTHRTVSIPPPTVEDSLDEKARMKRAEQNLLPSAPPDDDDPASTLLPSAPPAIDEEDFIRRYGFSVPAYDGPSTAVQQIPNGDQQSHNPASGPQDDKLELERWRLLALASSPDDNEEDGVPSDPESLPQRPQPSAPILYQDDIFDVNDPRIPQPSTDDDTNTDDDHDSHTDMDNSHERDNAYEPGPPHHHGLDDTEDLPVYIR</sequence>
<dbReference type="PANTHER" id="PTHR11188">
    <property type="entry name" value="ARRESTIN DOMAIN CONTAINING PROTEIN"/>
    <property type="match status" value="1"/>
</dbReference>
<dbReference type="Gene3D" id="2.60.40.640">
    <property type="match status" value="1"/>
</dbReference>